<gene>
    <name evidence="7" type="ORF">B4U79_15575</name>
</gene>
<dbReference type="InterPro" id="IPR002569">
    <property type="entry name" value="Met_Sox_Rdtase_MsrA_dom"/>
</dbReference>
<dbReference type="Pfam" id="PF01625">
    <property type="entry name" value="PMSR"/>
    <property type="match status" value="1"/>
</dbReference>
<accession>A0A3S3PH19</accession>
<sequence length="222" mass="25449">IGVSQVSNKGMSLKEPQVECLKATFAMGCFWGSDVRFPSYNGVIRTRVGYCGGTKPNPTYYNLGDHTEAIDIDYDPKTITFQHLLEVFWEHHDPTVQHKRQYMSAIFYHDDEQKRLAEDSMKEEQKKYSRPIVTQILKSGPFYEAEDYHQKYHLRQYPAIFKSLNLEGKALINSHVAAKLNAFLGGVVSVQQFEEQHKELGLSEEQISAIRKLIEGGLPHHC</sequence>
<dbReference type="PANTHER" id="PTHR43774">
    <property type="entry name" value="PEPTIDE METHIONINE SULFOXIDE REDUCTASE"/>
    <property type="match status" value="1"/>
</dbReference>
<dbReference type="FunFam" id="3.30.1060.10:FF:000004">
    <property type="entry name" value="Peptide methionine sulfoxide reductase A5"/>
    <property type="match status" value="1"/>
</dbReference>
<evidence type="ECO:0000313" key="7">
    <source>
        <dbReference type="EMBL" id="RWS00863.1"/>
    </source>
</evidence>
<feature type="non-terminal residue" evidence="7">
    <location>
        <position position="1"/>
    </location>
</feature>
<dbReference type="EMBL" id="NCKU01010330">
    <property type="protein sequence ID" value="RWS00863.1"/>
    <property type="molecule type" value="Genomic_DNA"/>
</dbReference>
<dbReference type="InterPro" id="IPR049006">
    <property type="entry name" value="MsrA_helical"/>
</dbReference>
<name>A0A3S3PH19_9ACAR</name>
<dbReference type="EC" id="1.8.4.11" evidence="2"/>
<dbReference type="InterPro" id="IPR036509">
    <property type="entry name" value="Met_Sox_Rdtase_MsrA_sf"/>
</dbReference>
<evidence type="ECO:0000259" key="6">
    <source>
        <dbReference type="Pfam" id="PF20939"/>
    </source>
</evidence>
<evidence type="ECO:0000256" key="4">
    <source>
        <dbReference type="ARBA" id="ARBA00030643"/>
    </source>
</evidence>
<dbReference type="Gene3D" id="3.30.1060.10">
    <property type="entry name" value="Peptide methionine sulphoxide reductase MsrA"/>
    <property type="match status" value="1"/>
</dbReference>
<feature type="domain" description="Selenoprotein methionine sulfoxide reductase A helical" evidence="6">
    <location>
        <begin position="170"/>
        <end position="215"/>
    </location>
</feature>
<evidence type="ECO:0000256" key="3">
    <source>
        <dbReference type="ARBA" id="ARBA00023002"/>
    </source>
</evidence>
<evidence type="ECO:0000256" key="1">
    <source>
        <dbReference type="ARBA" id="ARBA00005591"/>
    </source>
</evidence>
<dbReference type="Proteomes" id="UP000285301">
    <property type="component" value="Unassembled WGS sequence"/>
</dbReference>
<dbReference type="HAMAP" id="MF_01401">
    <property type="entry name" value="MsrA"/>
    <property type="match status" value="1"/>
</dbReference>
<evidence type="ECO:0000259" key="5">
    <source>
        <dbReference type="Pfam" id="PF01625"/>
    </source>
</evidence>
<feature type="domain" description="Peptide methionine sulphoxide reductase MsrA" evidence="5">
    <location>
        <begin position="22"/>
        <end position="155"/>
    </location>
</feature>
<evidence type="ECO:0000313" key="8">
    <source>
        <dbReference type="Proteomes" id="UP000285301"/>
    </source>
</evidence>
<organism evidence="7 8">
    <name type="scientific">Dinothrombium tinctorium</name>
    <dbReference type="NCBI Taxonomy" id="1965070"/>
    <lineage>
        <taxon>Eukaryota</taxon>
        <taxon>Metazoa</taxon>
        <taxon>Ecdysozoa</taxon>
        <taxon>Arthropoda</taxon>
        <taxon>Chelicerata</taxon>
        <taxon>Arachnida</taxon>
        <taxon>Acari</taxon>
        <taxon>Acariformes</taxon>
        <taxon>Trombidiformes</taxon>
        <taxon>Prostigmata</taxon>
        <taxon>Anystina</taxon>
        <taxon>Parasitengona</taxon>
        <taxon>Trombidioidea</taxon>
        <taxon>Trombidiidae</taxon>
        <taxon>Dinothrombium</taxon>
    </lineage>
</organism>
<proteinExistence type="inferred from homology"/>
<dbReference type="SUPFAM" id="SSF55068">
    <property type="entry name" value="Peptide methionine sulfoxide reductase"/>
    <property type="match status" value="1"/>
</dbReference>
<keyword evidence="8" id="KW-1185">Reference proteome</keyword>
<dbReference type="GO" id="GO:0008113">
    <property type="term" value="F:peptide-methionine (S)-S-oxide reductase activity"/>
    <property type="evidence" value="ECO:0007669"/>
    <property type="project" value="UniProtKB-EC"/>
</dbReference>
<protein>
    <recommendedName>
        <fullName evidence="2">peptide-methionine (S)-S-oxide reductase</fullName>
        <ecNumber evidence="2">1.8.4.11</ecNumber>
    </recommendedName>
    <alternativeName>
        <fullName evidence="4">Peptide-methionine (S)-S-oxide reductase</fullName>
    </alternativeName>
</protein>
<keyword evidence="3" id="KW-0560">Oxidoreductase</keyword>
<comment type="caution">
    <text evidence="7">The sequence shown here is derived from an EMBL/GenBank/DDBJ whole genome shotgun (WGS) entry which is preliminary data.</text>
</comment>
<dbReference type="Pfam" id="PF20939">
    <property type="entry name" value="MsrA_helical"/>
    <property type="match status" value="1"/>
</dbReference>
<dbReference type="OrthoDB" id="77405at2759"/>
<dbReference type="AlphaFoldDB" id="A0A3S3PH19"/>
<dbReference type="NCBIfam" id="TIGR00401">
    <property type="entry name" value="msrA"/>
    <property type="match status" value="1"/>
</dbReference>
<dbReference type="STRING" id="1965070.A0A3S3PH19"/>
<reference evidence="7 8" key="1">
    <citation type="journal article" date="2018" name="Gigascience">
        <title>Genomes of trombidid mites reveal novel predicted allergens and laterally-transferred genes associated with secondary metabolism.</title>
        <authorList>
            <person name="Dong X."/>
            <person name="Chaisiri K."/>
            <person name="Xia D."/>
            <person name="Armstrong S.D."/>
            <person name="Fang Y."/>
            <person name="Donnelly M.J."/>
            <person name="Kadowaki T."/>
            <person name="McGarry J.W."/>
            <person name="Darby A.C."/>
            <person name="Makepeace B.L."/>
        </authorList>
    </citation>
    <scope>NUCLEOTIDE SEQUENCE [LARGE SCALE GENOMIC DNA]</scope>
    <source>
        <strain evidence="7">UoL-WK</strain>
    </source>
</reference>
<evidence type="ECO:0000256" key="2">
    <source>
        <dbReference type="ARBA" id="ARBA00012502"/>
    </source>
</evidence>
<comment type="similarity">
    <text evidence="1">Belongs to the MsrA Met sulfoxide reductase family.</text>
</comment>
<dbReference type="PANTHER" id="PTHR43774:SF1">
    <property type="entry name" value="PEPTIDE METHIONINE SULFOXIDE REDUCTASE MSRA 2"/>
    <property type="match status" value="1"/>
</dbReference>